<dbReference type="RefSeq" id="WP_218322105.1">
    <property type="nucleotide sequence ID" value="NZ_JAEEGC010000106.1"/>
</dbReference>
<keyword evidence="3" id="KW-1185">Reference proteome</keyword>
<evidence type="ECO:0000256" key="1">
    <source>
        <dbReference type="SAM" id="Phobius"/>
    </source>
</evidence>
<proteinExistence type="predicted"/>
<dbReference type="Proteomes" id="UP000694308">
    <property type="component" value="Unassembled WGS sequence"/>
</dbReference>
<evidence type="ECO:0000313" key="3">
    <source>
        <dbReference type="Proteomes" id="UP000694308"/>
    </source>
</evidence>
<feature type="transmembrane region" description="Helical" evidence="1">
    <location>
        <begin position="25"/>
        <end position="45"/>
    </location>
</feature>
<keyword evidence="1" id="KW-0472">Membrane</keyword>
<protein>
    <submittedName>
        <fullName evidence="2">Uncharacterized protein</fullName>
    </submittedName>
</protein>
<evidence type="ECO:0000313" key="2">
    <source>
        <dbReference type="EMBL" id="MBV7275049.1"/>
    </source>
</evidence>
<keyword evidence="1" id="KW-1133">Transmembrane helix</keyword>
<dbReference type="AlphaFoldDB" id="A0A949TLG3"/>
<organism evidence="2 3">
    <name type="scientific">Clostridium thailandense</name>
    <dbReference type="NCBI Taxonomy" id="2794346"/>
    <lineage>
        <taxon>Bacteria</taxon>
        <taxon>Bacillati</taxon>
        <taxon>Bacillota</taxon>
        <taxon>Clostridia</taxon>
        <taxon>Eubacteriales</taxon>
        <taxon>Clostridiaceae</taxon>
        <taxon>Clostridium</taxon>
    </lineage>
</organism>
<name>A0A949TLG3_9CLOT</name>
<keyword evidence="1" id="KW-0812">Transmembrane</keyword>
<gene>
    <name evidence="2" type="ORF">I6U48_19295</name>
</gene>
<reference evidence="2" key="1">
    <citation type="submission" date="2020-12" db="EMBL/GenBank/DDBJ databases">
        <title>Clostridium thailandense sp. nov., a novel acetogenic bacterium isolated from peat land soil in Thailand.</title>
        <authorList>
            <person name="Chaikitkaew S."/>
            <person name="Birkeland N.K."/>
        </authorList>
    </citation>
    <scope>NUCLEOTIDE SEQUENCE</scope>
    <source>
        <strain evidence="2">PL3</strain>
    </source>
</reference>
<sequence>MEKIYFLPQWYLEGKKNKKRKIMRSIAVLLIILDLILLEFLVISINKNEILEGEFNERVIARESKNVGKSKEPIKNSKTLDTFLTFNKSLHEELNFENLYIEGKRIELEFYPDNLNYINLIKEIEAKDEFIIKQLSNLGDQSDNKSKIIMELK</sequence>
<accession>A0A949TLG3</accession>
<comment type="caution">
    <text evidence="2">The sequence shown here is derived from an EMBL/GenBank/DDBJ whole genome shotgun (WGS) entry which is preliminary data.</text>
</comment>
<dbReference type="EMBL" id="JAEEGC010000106">
    <property type="protein sequence ID" value="MBV7275049.1"/>
    <property type="molecule type" value="Genomic_DNA"/>
</dbReference>